<dbReference type="AlphaFoldDB" id="A0A0A9DF40"/>
<sequence>MPAVMNRLSLARQIDKIARKNSQENANKFWIQRNAESMGLILEASDSEEERVQGHKQRKAISAHLQKLQQDLSDLLQRPLQPKTFSRRYLAGSGISPLLQKQLEELSKRNINNNSSKNENKGSRFVVIGQDRVEPLQALQNSGQEVCSNKIVHGYVVLLPLCWLESSLQQQQQQSLSSSNKLG</sequence>
<accession>A0A0A9DF40</accession>
<name>A0A0A9DF40_ARUDO</name>
<reference evidence="1" key="1">
    <citation type="submission" date="2014-09" db="EMBL/GenBank/DDBJ databases">
        <authorList>
            <person name="Magalhaes I.L.F."/>
            <person name="Oliveira U."/>
            <person name="Santos F.R."/>
            <person name="Vidigal T.H.D.A."/>
            <person name="Brescovit A.D."/>
            <person name="Santos A.J."/>
        </authorList>
    </citation>
    <scope>NUCLEOTIDE SEQUENCE</scope>
    <source>
        <tissue evidence="1">Shoot tissue taken approximately 20 cm above the soil surface</tissue>
    </source>
</reference>
<proteinExistence type="predicted"/>
<protein>
    <submittedName>
        <fullName evidence="1">Uncharacterized protein</fullName>
    </submittedName>
</protein>
<reference evidence="1" key="2">
    <citation type="journal article" date="2015" name="Data Brief">
        <title>Shoot transcriptome of the giant reed, Arundo donax.</title>
        <authorList>
            <person name="Barrero R.A."/>
            <person name="Guerrero F.D."/>
            <person name="Moolhuijzen P."/>
            <person name="Goolsby J.A."/>
            <person name="Tidwell J."/>
            <person name="Bellgard S.E."/>
            <person name="Bellgard M.I."/>
        </authorList>
    </citation>
    <scope>NUCLEOTIDE SEQUENCE</scope>
    <source>
        <tissue evidence="1">Shoot tissue taken approximately 20 cm above the soil surface</tissue>
    </source>
</reference>
<evidence type="ECO:0000313" key="1">
    <source>
        <dbReference type="EMBL" id="JAD85298.1"/>
    </source>
</evidence>
<dbReference type="EMBL" id="GBRH01212597">
    <property type="protein sequence ID" value="JAD85298.1"/>
    <property type="molecule type" value="Transcribed_RNA"/>
</dbReference>
<organism evidence="1">
    <name type="scientific">Arundo donax</name>
    <name type="common">Giant reed</name>
    <name type="synonym">Donax arundinaceus</name>
    <dbReference type="NCBI Taxonomy" id="35708"/>
    <lineage>
        <taxon>Eukaryota</taxon>
        <taxon>Viridiplantae</taxon>
        <taxon>Streptophyta</taxon>
        <taxon>Embryophyta</taxon>
        <taxon>Tracheophyta</taxon>
        <taxon>Spermatophyta</taxon>
        <taxon>Magnoliopsida</taxon>
        <taxon>Liliopsida</taxon>
        <taxon>Poales</taxon>
        <taxon>Poaceae</taxon>
        <taxon>PACMAD clade</taxon>
        <taxon>Arundinoideae</taxon>
        <taxon>Arundineae</taxon>
        <taxon>Arundo</taxon>
    </lineage>
</organism>